<dbReference type="SUPFAM" id="SSF81296">
    <property type="entry name" value="E set domains"/>
    <property type="match status" value="1"/>
</dbReference>
<dbReference type="GO" id="GO:0007165">
    <property type="term" value="P:signal transduction"/>
    <property type="evidence" value="ECO:0007669"/>
    <property type="project" value="TreeGrafter"/>
</dbReference>
<dbReference type="KEGG" id="beq:BEWA_031060"/>
<dbReference type="GO" id="GO:0031588">
    <property type="term" value="C:nucleotide-activated protein kinase complex"/>
    <property type="evidence" value="ECO:0007669"/>
    <property type="project" value="TreeGrafter"/>
</dbReference>
<feature type="domain" description="AMP-activated protein kinase glycogen-binding" evidence="2">
    <location>
        <begin position="81"/>
        <end position="155"/>
    </location>
</feature>
<evidence type="ECO:0000256" key="1">
    <source>
        <dbReference type="ARBA" id="ARBA00010926"/>
    </source>
</evidence>
<dbReference type="GO" id="GO:0019901">
    <property type="term" value="F:protein kinase binding"/>
    <property type="evidence" value="ECO:0007669"/>
    <property type="project" value="TreeGrafter"/>
</dbReference>
<dbReference type="RefSeq" id="XP_004829919.1">
    <property type="nucleotide sequence ID" value="XM_004829862.1"/>
</dbReference>
<dbReference type="GO" id="GO:0005737">
    <property type="term" value="C:cytoplasm"/>
    <property type="evidence" value="ECO:0007669"/>
    <property type="project" value="TreeGrafter"/>
</dbReference>
<dbReference type="InterPro" id="IPR050827">
    <property type="entry name" value="CRP1_MDG1_kinase"/>
</dbReference>
<dbReference type="STRING" id="1537102.L0AYB9"/>
<evidence type="ECO:0000313" key="4">
    <source>
        <dbReference type="Proteomes" id="UP000031512"/>
    </source>
</evidence>
<dbReference type="InterPro" id="IPR032640">
    <property type="entry name" value="AMPK1_CBM"/>
</dbReference>
<protein>
    <recommendedName>
        <fullName evidence="2">AMP-activated protein kinase glycogen-binding domain-containing protein</fullName>
    </recommendedName>
</protein>
<evidence type="ECO:0000259" key="2">
    <source>
        <dbReference type="Pfam" id="PF16561"/>
    </source>
</evidence>
<name>L0AYB9_THEEQ</name>
<keyword evidence="4" id="KW-1185">Reference proteome</keyword>
<dbReference type="Gene3D" id="2.60.40.10">
    <property type="entry name" value="Immunoglobulins"/>
    <property type="match status" value="1"/>
</dbReference>
<accession>L0AYB9</accession>
<dbReference type="PANTHER" id="PTHR10343:SF84">
    <property type="entry name" value="5'-AMP-ACTIVATED PROTEIN KINASE SUBUNIT BETA-1"/>
    <property type="match status" value="1"/>
</dbReference>
<dbReference type="eggNOG" id="KOG1616">
    <property type="taxonomic scope" value="Eukaryota"/>
</dbReference>
<dbReference type="GO" id="GO:0005634">
    <property type="term" value="C:nucleus"/>
    <property type="evidence" value="ECO:0007669"/>
    <property type="project" value="TreeGrafter"/>
</dbReference>
<dbReference type="AlphaFoldDB" id="L0AYB9"/>
<dbReference type="OrthoDB" id="531008at2759"/>
<dbReference type="VEuPathDB" id="PiroplasmaDB:BEWA_031060"/>
<sequence>MDHPLAKMDDETPVIVARKSGSCPAISSLPDTLLPSVFKVNKCPTAIDLSGLRHMKTSISENSIAGALIDFNGEELDDHVTAVFSWPYGGQEVYLIEHENGNRKIKMVKSSGCFTTIQELPKDIFKYQFLVDGVLQHSPEQPTISTPDGIVNVLDLRNVVATNYTVPRQVDEMTSGTFGNAFPGPNYLSIEPPLFPEILSYRSPDFDNPSRFGSDIHTLSNHIYRDTKSVDFLGPRYTTYITIYRWTDDTIDESCAPRRITLMYITWNPLEYGSSEESETFGCSQWLKHDD</sequence>
<dbReference type="PANTHER" id="PTHR10343">
    <property type="entry name" value="5'-AMP-ACTIVATED PROTEIN KINASE , BETA SUBUNIT"/>
    <property type="match status" value="1"/>
</dbReference>
<dbReference type="CDD" id="cd02859">
    <property type="entry name" value="E_set_AMPKbeta_like_N"/>
    <property type="match status" value="1"/>
</dbReference>
<dbReference type="InterPro" id="IPR014756">
    <property type="entry name" value="Ig_E-set"/>
</dbReference>
<comment type="similarity">
    <text evidence="1">Belongs to the 5'-AMP-activated protein kinase beta subunit family.</text>
</comment>
<dbReference type="InterPro" id="IPR013783">
    <property type="entry name" value="Ig-like_fold"/>
</dbReference>
<evidence type="ECO:0000313" key="3">
    <source>
        <dbReference type="EMBL" id="AFZ80253.1"/>
    </source>
</evidence>
<organism evidence="3 4">
    <name type="scientific">Theileria equi strain WA</name>
    <dbReference type="NCBI Taxonomy" id="1537102"/>
    <lineage>
        <taxon>Eukaryota</taxon>
        <taxon>Sar</taxon>
        <taxon>Alveolata</taxon>
        <taxon>Apicomplexa</taxon>
        <taxon>Aconoidasida</taxon>
        <taxon>Piroplasmida</taxon>
        <taxon>Theileriidae</taxon>
        <taxon>Theileria</taxon>
    </lineage>
</organism>
<dbReference type="EMBL" id="CP001669">
    <property type="protein sequence ID" value="AFZ80253.1"/>
    <property type="molecule type" value="Genomic_DNA"/>
</dbReference>
<dbReference type="Pfam" id="PF16561">
    <property type="entry name" value="AMPK1_CBM"/>
    <property type="match status" value="1"/>
</dbReference>
<dbReference type="Proteomes" id="UP000031512">
    <property type="component" value="Chromosome 1"/>
</dbReference>
<proteinExistence type="inferred from homology"/>
<reference evidence="3 4" key="1">
    <citation type="journal article" date="2012" name="BMC Genomics">
        <title>Comparative genomic analysis and phylogenetic position of Theileria equi.</title>
        <authorList>
            <person name="Kappmeyer L.S."/>
            <person name="Thiagarajan M."/>
            <person name="Herndon D.R."/>
            <person name="Ramsay J.D."/>
            <person name="Caler E."/>
            <person name="Djikeng A."/>
            <person name="Gillespie J.J."/>
            <person name="Lau A.O."/>
            <person name="Roalson E.H."/>
            <person name="Silva J.C."/>
            <person name="Silva M.G."/>
            <person name="Suarez C.E."/>
            <person name="Ueti M.W."/>
            <person name="Nene V.M."/>
            <person name="Mealey R.H."/>
            <person name="Knowles D.P."/>
            <person name="Brayton K.A."/>
        </authorList>
    </citation>
    <scope>NUCLEOTIDE SEQUENCE [LARGE SCALE GENOMIC DNA]</scope>
    <source>
        <strain evidence="3 4">WA</strain>
    </source>
</reference>
<gene>
    <name evidence="3" type="ORF">BEWA_031060</name>
</gene>
<dbReference type="GeneID" id="15803283"/>